<reference evidence="5" key="1">
    <citation type="journal article" date="2019" name="Int. J. Syst. Evol. Microbiol.">
        <title>The Global Catalogue of Microorganisms (GCM) 10K type strain sequencing project: providing services to taxonomists for standard genome sequencing and annotation.</title>
        <authorList>
            <consortium name="The Broad Institute Genomics Platform"/>
            <consortium name="The Broad Institute Genome Sequencing Center for Infectious Disease"/>
            <person name="Wu L."/>
            <person name="Ma J."/>
        </authorList>
    </citation>
    <scope>NUCLEOTIDE SEQUENCE [LARGE SCALE GENOMIC DNA]</scope>
    <source>
        <strain evidence="5">JCM 11590</strain>
    </source>
</reference>
<gene>
    <name evidence="4" type="primary">pgaB</name>
    <name evidence="4" type="ORF">GCM10009083_26040</name>
</gene>
<dbReference type="InterPro" id="IPR051398">
    <property type="entry name" value="Polysacch_Deacetylase"/>
</dbReference>
<name>A0ABQ2CUM8_9GAMM</name>
<dbReference type="Gene3D" id="3.20.20.370">
    <property type="entry name" value="Glycoside hydrolase/deacetylase"/>
    <property type="match status" value="1"/>
</dbReference>
<dbReference type="InterPro" id="IPR011330">
    <property type="entry name" value="Glyco_hydro/deAcase_b/a-brl"/>
</dbReference>
<keyword evidence="1 2" id="KW-0732">Signal</keyword>
<evidence type="ECO:0000259" key="3">
    <source>
        <dbReference type="PROSITE" id="PS51677"/>
    </source>
</evidence>
<dbReference type="Pfam" id="PF01522">
    <property type="entry name" value="Polysacc_deac_1"/>
    <property type="match status" value="1"/>
</dbReference>
<dbReference type="EMBL" id="BMNN01000007">
    <property type="protein sequence ID" value="GGJ07895.1"/>
    <property type="molecule type" value="Genomic_DNA"/>
</dbReference>
<feature type="domain" description="NodB homology" evidence="3">
    <location>
        <begin position="99"/>
        <end position="341"/>
    </location>
</feature>
<evidence type="ECO:0000313" key="5">
    <source>
        <dbReference type="Proteomes" id="UP000633263"/>
    </source>
</evidence>
<proteinExistence type="predicted"/>
<dbReference type="InterPro" id="IPR023854">
    <property type="entry name" value="PGA_deacetylase_PgaB"/>
</dbReference>
<sequence>MVLAAALALGAALAAAQPVEFVPPQQRPAQNSEKPWPKNHFLALCYHEVEDDAADERYLSVRTSALNEQIAWLRNNGYNPVSVQQILEAHRGGRELPEKAVLLSFDDGFSSFVNRVYPLLRAYDWPALWAPVGKWVDTPADEMVDFGGLPTERERFADWQAVAELKDSPLVEIGSHTWDMHFGVQANPQGSRQPVAASRFYDPATGTYESTEAFHQRIAADVRRITDKLTEVTGKAPVAWVWPYGAASGTALSVIREHGYEMAFTLEPGLASTEDLSSIPRLLISGNPDIDDFARQVTRFEEQPAVRVMHIDLDYVYDEDPGQQRRNIDTLIQRVHDMRISHVFLQAYADPEGDGTVRELYFPNRWLPMRADLFNFVSWQLRTRADARVYAWMPVLAFDLAPSIPRVQRWSADGIHQDAEQYSRLSPWSPVARRQITEIYQDLAQRASFQGILFHDDALLSDFEDAGDDALAAYEAAGFPRDIGEIRDSPEQLQAWSRYKSRYLTDFTLELTEAVRAIRGPQISTARNIYAMPLLEPGSEEWFAQNFEDFLQAYDWTAVMAMPLMEGIPEQHSKRWLDRLVRTALAHPGARDRVLFELQAMDWRKDGNHRQIPPRQLLDWMYQLQISGARHFGYYPDDFPANHPDLKTIRPGFSSYWYPDHD</sequence>
<dbReference type="Gene3D" id="3.20.20.80">
    <property type="entry name" value="Glycosidases"/>
    <property type="match status" value="1"/>
</dbReference>
<dbReference type="Pfam" id="PF14883">
    <property type="entry name" value="GHL13"/>
    <property type="match status" value="1"/>
</dbReference>
<dbReference type="PROSITE" id="PS51677">
    <property type="entry name" value="NODB"/>
    <property type="match status" value="1"/>
</dbReference>
<dbReference type="InterPro" id="IPR002509">
    <property type="entry name" value="NODB_dom"/>
</dbReference>
<dbReference type="Proteomes" id="UP000633263">
    <property type="component" value="Unassembled WGS sequence"/>
</dbReference>
<dbReference type="PANTHER" id="PTHR34216">
    <property type="match status" value="1"/>
</dbReference>
<keyword evidence="5" id="KW-1185">Reference proteome</keyword>
<evidence type="ECO:0000256" key="1">
    <source>
        <dbReference type="ARBA" id="ARBA00022729"/>
    </source>
</evidence>
<evidence type="ECO:0000256" key="2">
    <source>
        <dbReference type="SAM" id="SignalP"/>
    </source>
</evidence>
<feature type="chain" id="PRO_5046813955" evidence="2">
    <location>
        <begin position="17"/>
        <end position="662"/>
    </location>
</feature>
<protein>
    <submittedName>
        <fullName evidence="4">Poly-beta-1,6-N-acetyl-D-glucosamine N-deacetylase PgaB</fullName>
    </submittedName>
</protein>
<evidence type="ECO:0000313" key="4">
    <source>
        <dbReference type="EMBL" id="GGJ07895.1"/>
    </source>
</evidence>
<feature type="signal peptide" evidence="2">
    <location>
        <begin position="1"/>
        <end position="16"/>
    </location>
</feature>
<dbReference type="SUPFAM" id="SSF88713">
    <property type="entry name" value="Glycoside hydrolase/deacetylase"/>
    <property type="match status" value="1"/>
</dbReference>
<dbReference type="NCBIfam" id="TIGR03938">
    <property type="entry name" value="deacetyl_PgaB"/>
    <property type="match status" value="1"/>
</dbReference>
<dbReference type="InterPro" id="IPR032772">
    <property type="entry name" value="PGA_deacetylase_PgaB_C"/>
</dbReference>
<comment type="caution">
    <text evidence="4">The sequence shown here is derived from an EMBL/GenBank/DDBJ whole genome shotgun (WGS) entry which is preliminary data.</text>
</comment>
<dbReference type="PANTHER" id="PTHR34216:SF7">
    <property type="entry name" value="POLY-BETA-1,6-N-ACETYL-D-GLUCOSAMINE N-DEACETYLASE"/>
    <property type="match status" value="1"/>
</dbReference>
<dbReference type="NCBIfam" id="NF011177">
    <property type="entry name" value="PRK14582.1"/>
    <property type="match status" value="1"/>
</dbReference>
<organism evidence="4 5">
    <name type="scientific">Halopseudomonas pertucinogena</name>
    <dbReference type="NCBI Taxonomy" id="86175"/>
    <lineage>
        <taxon>Bacteria</taxon>
        <taxon>Pseudomonadati</taxon>
        <taxon>Pseudomonadota</taxon>
        <taxon>Gammaproteobacteria</taxon>
        <taxon>Pseudomonadales</taxon>
        <taxon>Pseudomonadaceae</taxon>
        <taxon>Halopseudomonas</taxon>
    </lineage>
</organism>
<accession>A0ABQ2CUM8</accession>